<organism evidence="1 2">
    <name type="scientific">Sparassis crispa</name>
    <dbReference type="NCBI Taxonomy" id="139825"/>
    <lineage>
        <taxon>Eukaryota</taxon>
        <taxon>Fungi</taxon>
        <taxon>Dikarya</taxon>
        <taxon>Basidiomycota</taxon>
        <taxon>Agaricomycotina</taxon>
        <taxon>Agaricomycetes</taxon>
        <taxon>Polyporales</taxon>
        <taxon>Sparassidaceae</taxon>
        <taxon>Sparassis</taxon>
    </lineage>
</organism>
<evidence type="ECO:0000313" key="2">
    <source>
        <dbReference type="Proteomes" id="UP000287166"/>
    </source>
</evidence>
<dbReference type="AlphaFoldDB" id="A0A401H728"/>
<dbReference type="GeneID" id="38787141"/>
<accession>A0A401H728</accession>
<dbReference type="OrthoDB" id="2792018at2759"/>
<reference evidence="1 2" key="1">
    <citation type="journal article" date="2018" name="Sci. Rep.">
        <title>Genome sequence of the cauliflower mushroom Sparassis crispa (Hanabiratake) and its association with beneficial usage.</title>
        <authorList>
            <person name="Kiyama R."/>
            <person name="Furutani Y."/>
            <person name="Kawaguchi K."/>
            <person name="Nakanishi T."/>
        </authorList>
    </citation>
    <scope>NUCLEOTIDE SEQUENCE [LARGE SCALE GENOMIC DNA]</scope>
</reference>
<sequence length="134" mass="16020">MLEFTLEYRRLINVITEDRSTELRKFEMSNEEWEIAGQLYDILRIFNNATLYFSRSMPSLPMIIPAMNIINEHLTDHSLDEQYLPCIRITIGLTKKTLNCYYNEMNQLNVYRITIVLYPSHKLAYFKNAGWKQE</sequence>
<dbReference type="InParanoid" id="A0A401H728"/>
<protein>
    <submittedName>
        <fullName evidence="1">Uncharacterized protein</fullName>
    </submittedName>
</protein>
<proteinExistence type="predicted"/>
<comment type="caution">
    <text evidence="1">The sequence shown here is derived from an EMBL/GenBank/DDBJ whole genome shotgun (WGS) entry which is preliminary data.</text>
</comment>
<dbReference type="RefSeq" id="XP_027621137.1">
    <property type="nucleotide sequence ID" value="XM_027765336.1"/>
</dbReference>
<gene>
    <name evidence="1" type="ORF">SCP_1900730</name>
</gene>
<dbReference type="Proteomes" id="UP000287166">
    <property type="component" value="Unassembled WGS sequence"/>
</dbReference>
<name>A0A401H728_9APHY</name>
<keyword evidence="2" id="KW-1185">Reference proteome</keyword>
<evidence type="ECO:0000313" key="1">
    <source>
        <dbReference type="EMBL" id="GBE90224.1"/>
    </source>
</evidence>
<dbReference type="EMBL" id="BFAD01000019">
    <property type="protein sequence ID" value="GBE90224.1"/>
    <property type="molecule type" value="Genomic_DNA"/>
</dbReference>